<evidence type="ECO:0000313" key="29">
    <source>
        <dbReference type="Proteomes" id="UP000663829"/>
    </source>
</evidence>
<dbReference type="SUPFAM" id="SSF64268">
    <property type="entry name" value="PX domain"/>
    <property type="match status" value="1"/>
</dbReference>
<keyword evidence="19" id="KW-0393">Immunoglobulin domain</keyword>
<evidence type="ECO:0000256" key="11">
    <source>
        <dbReference type="ARBA" id="ARBA00022679"/>
    </source>
</evidence>
<dbReference type="GO" id="GO:0015031">
    <property type="term" value="P:protein transport"/>
    <property type="evidence" value="ECO:0007669"/>
    <property type="project" value="UniProtKB-KW"/>
</dbReference>
<evidence type="ECO:0000256" key="8">
    <source>
        <dbReference type="ARBA" id="ARBA00022490"/>
    </source>
</evidence>
<feature type="compositionally biased region" description="Low complexity" evidence="23">
    <location>
        <begin position="562"/>
        <end position="586"/>
    </location>
</feature>
<dbReference type="SMART" id="SM00409">
    <property type="entry name" value="IG"/>
    <property type="match status" value="3"/>
</dbReference>
<dbReference type="GO" id="GO:0042147">
    <property type="term" value="P:retrograde transport, endosome to Golgi"/>
    <property type="evidence" value="ECO:0007669"/>
    <property type="project" value="UniProtKB-ARBA"/>
</dbReference>
<dbReference type="PROSITE" id="PS00107">
    <property type="entry name" value="PROTEIN_KINASE_ATP"/>
    <property type="match status" value="1"/>
</dbReference>
<evidence type="ECO:0000256" key="6">
    <source>
        <dbReference type="ARBA" id="ARBA00012513"/>
    </source>
</evidence>
<reference evidence="27" key="1">
    <citation type="submission" date="2021-02" db="EMBL/GenBank/DDBJ databases">
        <authorList>
            <person name="Nowell W R."/>
        </authorList>
    </citation>
    <scope>NUCLEOTIDE SEQUENCE</scope>
</reference>
<dbReference type="SMART" id="SM00408">
    <property type="entry name" value="IGc2"/>
    <property type="match status" value="2"/>
</dbReference>
<dbReference type="Gene3D" id="1.20.1270.60">
    <property type="entry name" value="Arfaptin homology (AH) domain/BAR domain"/>
    <property type="match status" value="1"/>
</dbReference>
<keyword evidence="15" id="KW-0653">Protein transport</keyword>
<evidence type="ECO:0000256" key="15">
    <source>
        <dbReference type="ARBA" id="ARBA00022927"/>
    </source>
</evidence>
<dbReference type="GO" id="GO:0035091">
    <property type="term" value="F:phosphatidylinositol binding"/>
    <property type="evidence" value="ECO:0007669"/>
    <property type="project" value="InterPro"/>
</dbReference>
<evidence type="ECO:0000256" key="20">
    <source>
        <dbReference type="ARBA" id="ARBA00047899"/>
    </source>
</evidence>
<dbReference type="PROSITE" id="PS50011">
    <property type="entry name" value="PROTEIN_KINASE_DOM"/>
    <property type="match status" value="1"/>
</dbReference>
<evidence type="ECO:0000256" key="22">
    <source>
        <dbReference type="PROSITE-ProRule" id="PRU10141"/>
    </source>
</evidence>
<keyword evidence="13" id="KW-0418">Kinase</keyword>
<dbReference type="Gene3D" id="2.60.40.10">
    <property type="entry name" value="Immunoglobulins"/>
    <property type="match status" value="2"/>
</dbReference>
<dbReference type="InterPro" id="IPR007110">
    <property type="entry name" value="Ig-like_dom"/>
</dbReference>
<dbReference type="InterPro" id="IPR011009">
    <property type="entry name" value="Kinase-like_dom_sf"/>
</dbReference>
<dbReference type="GO" id="GO:0098796">
    <property type="term" value="C:membrane protein complex"/>
    <property type="evidence" value="ECO:0007669"/>
    <property type="project" value="UniProtKB-ARBA"/>
</dbReference>
<evidence type="ECO:0000256" key="12">
    <source>
        <dbReference type="ARBA" id="ARBA00022741"/>
    </source>
</evidence>
<evidence type="ECO:0000256" key="14">
    <source>
        <dbReference type="ARBA" id="ARBA00022840"/>
    </source>
</evidence>
<dbReference type="InterPro" id="IPR017441">
    <property type="entry name" value="Protein_kinase_ATP_BS"/>
</dbReference>
<comment type="caution">
    <text evidence="27">The sequence shown here is derived from an EMBL/GenBank/DDBJ whole genome shotgun (WGS) entry which is preliminary data.</text>
</comment>
<dbReference type="Proteomes" id="UP000663829">
    <property type="component" value="Unassembled WGS sequence"/>
</dbReference>
<evidence type="ECO:0000256" key="1">
    <source>
        <dbReference type="ARBA" id="ARBA00004287"/>
    </source>
</evidence>
<comment type="similarity">
    <text evidence="4">Belongs to the protein kinase superfamily. CAMK Ser/Thr protein kinase family.</text>
</comment>
<dbReference type="SMART" id="SM00220">
    <property type="entry name" value="S_TKc"/>
    <property type="match status" value="1"/>
</dbReference>
<dbReference type="Pfam" id="PF13927">
    <property type="entry name" value="Ig_3"/>
    <property type="match status" value="1"/>
</dbReference>
<gene>
    <name evidence="27" type="ORF">GPM918_LOCUS2219</name>
    <name evidence="28" type="ORF">SRO942_LOCUS2219</name>
</gene>
<dbReference type="SUPFAM" id="SSF56112">
    <property type="entry name" value="Protein kinase-like (PK-like)"/>
    <property type="match status" value="1"/>
</dbReference>
<evidence type="ECO:0000256" key="18">
    <source>
        <dbReference type="ARBA" id="ARBA00023157"/>
    </source>
</evidence>
<evidence type="ECO:0000313" key="27">
    <source>
        <dbReference type="EMBL" id="CAF0776467.1"/>
    </source>
</evidence>
<dbReference type="OrthoDB" id="10254671at2759"/>
<keyword evidence="10" id="KW-0597">Phosphoprotein</keyword>
<feature type="domain" description="PX" evidence="25">
    <location>
        <begin position="593"/>
        <end position="722"/>
    </location>
</feature>
<dbReference type="GO" id="GO:0005956">
    <property type="term" value="C:protein kinase CK2 complex"/>
    <property type="evidence" value="ECO:0007669"/>
    <property type="project" value="TreeGrafter"/>
</dbReference>
<dbReference type="GO" id="GO:0005634">
    <property type="term" value="C:nucleus"/>
    <property type="evidence" value="ECO:0007669"/>
    <property type="project" value="TreeGrafter"/>
</dbReference>
<evidence type="ECO:0000256" key="9">
    <source>
        <dbReference type="ARBA" id="ARBA00022527"/>
    </source>
</evidence>
<evidence type="ECO:0000256" key="7">
    <source>
        <dbReference type="ARBA" id="ARBA00022448"/>
    </source>
</evidence>
<keyword evidence="11" id="KW-0808">Transferase</keyword>
<comment type="catalytic activity">
    <reaction evidence="20">
        <text>L-threonyl-[protein] + ATP = O-phospho-L-threonyl-[protein] + ADP + H(+)</text>
        <dbReference type="Rhea" id="RHEA:46608"/>
        <dbReference type="Rhea" id="RHEA-COMP:11060"/>
        <dbReference type="Rhea" id="RHEA-COMP:11605"/>
        <dbReference type="ChEBI" id="CHEBI:15378"/>
        <dbReference type="ChEBI" id="CHEBI:30013"/>
        <dbReference type="ChEBI" id="CHEBI:30616"/>
        <dbReference type="ChEBI" id="CHEBI:61977"/>
        <dbReference type="ChEBI" id="CHEBI:456216"/>
        <dbReference type="EC" id="2.7.11.1"/>
    </reaction>
</comment>
<dbReference type="InterPro" id="IPR008271">
    <property type="entry name" value="Ser/Thr_kinase_AS"/>
</dbReference>
<dbReference type="Gene3D" id="3.30.200.20">
    <property type="entry name" value="Phosphorylase Kinase, domain 1"/>
    <property type="match status" value="1"/>
</dbReference>
<dbReference type="InterPro" id="IPR001683">
    <property type="entry name" value="PX_dom"/>
</dbReference>
<feature type="region of interest" description="Disordered" evidence="23">
    <location>
        <begin position="557"/>
        <end position="591"/>
    </location>
</feature>
<name>A0A813R5Q1_9BILA</name>
<protein>
    <recommendedName>
        <fullName evidence="6">non-specific serine/threonine protein kinase</fullName>
        <ecNumber evidence="6">2.7.11.1</ecNumber>
    </recommendedName>
</protein>
<dbReference type="CDD" id="cd14132">
    <property type="entry name" value="STKc_CK2_alpha"/>
    <property type="match status" value="1"/>
</dbReference>
<sequence length="1302" mass="149162">MAAPSRARVYADCNTHRPREYWDYELHVVEWGNQDDYQIVRKLGRGKYSEVFEGINITNNEKVVIKILKPVKKKKIKREIKILQNLRGGPNIITLLDIVKDPVSRTPALIFEYVNNTDFKQLYPTLSDYDIRFYMYELLKGLDYCHSMGIMHRDVKPHNVMIDHENRKLRLIDWGLAEFYHPSQEYNVRVASRYFKGPELLVDYQYYDYSLDMWSLGCMLASMIFRKEPFFHGHDNYDQLVRIAKVLGTDELYEYLEKYQIELDPRFNEILGRHSRKRWERFVHSENQHLVSQEALDFLDKLLRYDHNERLTAKEAMDHAYFFPIVRDQNRPLGVTSTVPLSNAGASSGVSSTNSPSPLNVNNSVSAGNQLFIIRPEISKMSFEPPELKDDKNSEDLFTSAIQDSSVHHSENFGEVALNDAESEDEDNPFGEKVSRKKSPTTTTILQHDTTTVEQQQQQNVQNIVEDIKRDVNNDMEEEEGDDLFGASKTRTVQHTNANVIPTPSAPTSPTPTPSAPTSPTPTPSAPTPLAPTQIETKNDEIFSAASNTYPSKETVLPASVIPRTPTTPIPTTLESQVSLSSGSSSKVRPKDQTIEISVSDPTKVGEGMSSYMVYRITTKTNMSAFKTSEFTVNRRFSDFLGLHSKLLSKHIHTGIIVPAPPEKDTLTMAKVKISKEEQIPTDFIDRRRAALERYLNRLAKHDTLLMDPDFREFLEMPNELPKATNTQALSGAGVLRALTNISNQVGKLTFKMDEQDSWFEEKQYFITNLHNHLKQLYSSFNYLFTQRKEAAQAASQLSKCLNLLATIEEHPLLSSALIELANVEEKVENVQTDHAHQEFFLITELLKDYISLIDMVNMTFHERIKLYHHWQQSEETLRKKRETKTKLEQTNKNPDKLPQAEMDIHEWEGKVDRGKDEFEHISRTIKDEMDTFETTRIDDFKKAMDQYLKRLLEQQEKILEKIEVDPPNPNVGEGLKVRCFLINVDPFSLYRVQLLWSIKRRGIDRDFRILAYGGSVRDTLSGRVSARKESEEVYEIVFRPVQESDTGIVRCELANTEAQVKAEQSINVHVPPSIISITSDLQVRDGDEVTLTCTASGNPMPLIMWARDGQEYPTSYSSIYKIDQVSKEDRGLYKCIAQQQTEQKQTAESYVNIFVDFEPTVTCEQMIIEQVPNINADAEINCIAEAYPMNILKWEFSQGNTNVRKAITTGVKYRIDTNVAVDSIDSRYSSRLIIKNVVPEDFGKYTLIVMDESKRQASLSPELRPGVYYGPPSDGFKLTSSIFLLTTLLLWSRISSFSHLF</sequence>
<dbReference type="Pfam" id="PF00787">
    <property type="entry name" value="PX"/>
    <property type="match status" value="1"/>
</dbReference>
<keyword evidence="17" id="KW-0472">Membrane</keyword>
<dbReference type="Proteomes" id="UP000681722">
    <property type="component" value="Unassembled WGS sequence"/>
</dbReference>
<keyword evidence="12 22" id="KW-0547">Nucleotide-binding</keyword>
<dbReference type="FunFam" id="1.10.510.10:FF:000059">
    <property type="entry name" value="Casein kinase II subunit alpha"/>
    <property type="match status" value="1"/>
</dbReference>
<evidence type="ECO:0000256" key="16">
    <source>
        <dbReference type="ARBA" id="ARBA00023034"/>
    </source>
</evidence>
<evidence type="ECO:0000256" key="13">
    <source>
        <dbReference type="ARBA" id="ARBA00022777"/>
    </source>
</evidence>
<keyword evidence="8" id="KW-0963">Cytoplasm</keyword>
<dbReference type="InterPro" id="IPR027267">
    <property type="entry name" value="AH/BAR_dom_sf"/>
</dbReference>
<feature type="region of interest" description="Disordered" evidence="23">
    <location>
        <begin position="418"/>
        <end position="443"/>
    </location>
</feature>
<evidence type="ECO:0000256" key="3">
    <source>
        <dbReference type="ARBA" id="ARBA00004555"/>
    </source>
</evidence>
<dbReference type="FunFam" id="2.60.40.10:FF:000032">
    <property type="entry name" value="palladin isoform X1"/>
    <property type="match status" value="1"/>
</dbReference>
<evidence type="ECO:0000313" key="28">
    <source>
        <dbReference type="EMBL" id="CAF3559053.1"/>
    </source>
</evidence>
<dbReference type="InterPro" id="IPR013783">
    <property type="entry name" value="Ig-like_fold"/>
</dbReference>
<evidence type="ECO:0000259" key="26">
    <source>
        <dbReference type="PROSITE" id="PS50835"/>
    </source>
</evidence>
<keyword evidence="29" id="KW-1185">Reference proteome</keyword>
<feature type="compositionally biased region" description="Pro residues" evidence="23">
    <location>
        <begin position="504"/>
        <end position="530"/>
    </location>
</feature>
<keyword evidence="18" id="KW-1015">Disulfide bond</keyword>
<dbReference type="PROSITE" id="PS50835">
    <property type="entry name" value="IG_LIKE"/>
    <property type="match status" value="1"/>
</dbReference>
<evidence type="ECO:0000259" key="24">
    <source>
        <dbReference type="PROSITE" id="PS50011"/>
    </source>
</evidence>
<dbReference type="Gene3D" id="3.30.1520.10">
    <property type="entry name" value="Phox-like domain"/>
    <property type="match status" value="1"/>
</dbReference>
<dbReference type="InterPro" id="IPR000719">
    <property type="entry name" value="Prot_kinase_dom"/>
</dbReference>
<keyword evidence="14 22" id="KW-0067">ATP-binding</keyword>
<dbReference type="PROSITE" id="PS50195">
    <property type="entry name" value="PX"/>
    <property type="match status" value="1"/>
</dbReference>
<dbReference type="GO" id="GO:0051726">
    <property type="term" value="P:regulation of cell cycle"/>
    <property type="evidence" value="ECO:0007669"/>
    <property type="project" value="TreeGrafter"/>
</dbReference>
<dbReference type="SMART" id="SM00312">
    <property type="entry name" value="PX"/>
    <property type="match status" value="1"/>
</dbReference>
<keyword evidence="16" id="KW-0333">Golgi apparatus</keyword>
<dbReference type="InterPro" id="IPR045216">
    <property type="entry name" value="CK2_alpha"/>
</dbReference>
<evidence type="ECO:0000256" key="10">
    <source>
        <dbReference type="ARBA" id="ARBA00022553"/>
    </source>
</evidence>
<dbReference type="InterPro" id="IPR003598">
    <property type="entry name" value="Ig_sub2"/>
</dbReference>
<dbReference type="Pfam" id="PF00069">
    <property type="entry name" value="Pkinase"/>
    <property type="match status" value="1"/>
</dbReference>
<feature type="domain" description="Protein kinase" evidence="24">
    <location>
        <begin position="37"/>
        <end position="322"/>
    </location>
</feature>
<dbReference type="FunFam" id="3.30.200.20:FF:000088">
    <property type="entry name" value="Casein kinase II subunit alpha"/>
    <property type="match status" value="1"/>
</dbReference>
<accession>A0A813R5Q1</accession>
<dbReference type="InterPro" id="IPR036871">
    <property type="entry name" value="PX_dom_sf"/>
</dbReference>
<organism evidence="27 29">
    <name type="scientific">Didymodactylos carnosus</name>
    <dbReference type="NCBI Taxonomy" id="1234261"/>
    <lineage>
        <taxon>Eukaryota</taxon>
        <taxon>Metazoa</taxon>
        <taxon>Spiralia</taxon>
        <taxon>Gnathifera</taxon>
        <taxon>Rotifera</taxon>
        <taxon>Eurotatoria</taxon>
        <taxon>Bdelloidea</taxon>
        <taxon>Philodinida</taxon>
        <taxon>Philodinidae</taxon>
        <taxon>Didymodactylos</taxon>
    </lineage>
</organism>
<comment type="similarity">
    <text evidence="5">Belongs to the sorting nexin family.</text>
</comment>
<feature type="region of interest" description="Disordered" evidence="23">
    <location>
        <begin position="498"/>
        <end position="532"/>
    </location>
</feature>
<comment type="catalytic activity">
    <reaction evidence="21">
        <text>L-seryl-[protein] + ATP = O-phospho-L-seryl-[protein] + ADP + H(+)</text>
        <dbReference type="Rhea" id="RHEA:17989"/>
        <dbReference type="Rhea" id="RHEA-COMP:9863"/>
        <dbReference type="Rhea" id="RHEA-COMP:11604"/>
        <dbReference type="ChEBI" id="CHEBI:15378"/>
        <dbReference type="ChEBI" id="CHEBI:29999"/>
        <dbReference type="ChEBI" id="CHEBI:30616"/>
        <dbReference type="ChEBI" id="CHEBI:83421"/>
        <dbReference type="ChEBI" id="CHEBI:456216"/>
        <dbReference type="EC" id="2.7.11.1"/>
    </reaction>
</comment>
<evidence type="ECO:0000256" key="17">
    <source>
        <dbReference type="ARBA" id="ARBA00023136"/>
    </source>
</evidence>
<dbReference type="GO" id="GO:0005829">
    <property type="term" value="C:cytosol"/>
    <property type="evidence" value="ECO:0007669"/>
    <property type="project" value="TreeGrafter"/>
</dbReference>
<dbReference type="GO" id="GO:0031410">
    <property type="term" value="C:cytoplasmic vesicle"/>
    <property type="evidence" value="ECO:0007669"/>
    <property type="project" value="UniProtKB-ARBA"/>
</dbReference>
<evidence type="ECO:0000256" key="23">
    <source>
        <dbReference type="SAM" id="MobiDB-lite"/>
    </source>
</evidence>
<dbReference type="EC" id="2.7.11.1" evidence="6"/>
<evidence type="ECO:0000256" key="21">
    <source>
        <dbReference type="ARBA" id="ARBA00048679"/>
    </source>
</evidence>
<dbReference type="InterPro" id="IPR036179">
    <property type="entry name" value="Ig-like_dom_sf"/>
</dbReference>
<dbReference type="PROSITE" id="PS00108">
    <property type="entry name" value="PROTEIN_KINASE_ST"/>
    <property type="match status" value="1"/>
</dbReference>
<dbReference type="Pfam" id="PF09325">
    <property type="entry name" value="Vps5"/>
    <property type="match status" value="1"/>
</dbReference>
<dbReference type="GO" id="GO:0005794">
    <property type="term" value="C:Golgi apparatus"/>
    <property type="evidence" value="ECO:0007669"/>
    <property type="project" value="UniProtKB-SubCell"/>
</dbReference>
<evidence type="ECO:0000256" key="2">
    <source>
        <dbReference type="ARBA" id="ARBA00004496"/>
    </source>
</evidence>
<evidence type="ECO:0000259" key="25">
    <source>
        <dbReference type="PROSITE" id="PS50195"/>
    </source>
</evidence>
<comment type="subcellular location">
    <subcellularLocation>
        <location evidence="2">Cytoplasm</location>
    </subcellularLocation>
    <subcellularLocation>
        <location evidence="3">Golgi apparatus</location>
    </subcellularLocation>
    <subcellularLocation>
        <location evidence="1">Membrane</location>
        <topology evidence="1">Peripheral membrane protein</topology>
        <orientation evidence="1">Cytoplasmic side</orientation>
    </subcellularLocation>
</comment>
<keyword evidence="7" id="KW-0813">Transport</keyword>
<dbReference type="PANTHER" id="PTHR24054:SF0">
    <property type="entry name" value="CASEIN KINASE II SUBUNIT ALPHA"/>
    <property type="match status" value="1"/>
</dbReference>
<dbReference type="CDD" id="cd00096">
    <property type="entry name" value="Ig"/>
    <property type="match status" value="1"/>
</dbReference>
<keyword evidence="9" id="KW-0723">Serine/threonine-protein kinase</keyword>
<dbReference type="EMBL" id="CAJNOQ010000238">
    <property type="protein sequence ID" value="CAF0776467.1"/>
    <property type="molecule type" value="Genomic_DNA"/>
</dbReference>
<feature type="binding site" evidence="22">
    <location>
        <position position="66"/>
    </location>
    <ligand>
        <name>ATP</name>
        <dbReference type="ChEBI" id="CHEBI:30616"/>
    </ligand>
</feature>
<dbReference type="FunFam" id="3.30.1520.10:FF:000016">
    <property type="entry name" value="Sorting nexin 2"/>
    <property type="match status" value="1"/>
</dbReference>
<dbReference type="PANTHER" id="PTHR24054">
    <property type="entry name" value="CASEIN KINASE II SUBUNIT ALPHA"/>
    <property type="match status" value="1"/>
</dbReference>
<dbReference type="Gene3D" id="1.10.510.10">
    <property type="entry name" value="Transferase(Phosphotransferase) domain 1"/>
    <property type="match status" value="1"/>
</dbReference>
<evidence type="ECO:0000256" key="5">
    <source>
        <dbReference type="ARBA" id="ARBA00010883"/>
    </source>
</evidence>
<dbReference type="SUPFAM" id="SSF48726">
    <property type="entry name" value="Immunoglobulin"/>
    <property type="match status" value="1"/>
</dbReference>
<dbReference type="EMBL" id="CAJOBC010000238">
    <property type="protein sequence ID" value="CAF3559053.1"/>
    <property type="molecule type" value="Genomic_DNA"/>
</dbReference>
<dbReference type="GO" id="GO:0005524">
    <property type="term" value="F:ATP binding"/>
    <property type="evidence" value="ECO:0007669"/>
    <property type="project" value="UniProtKB-UniRule"/>
</dbReference>
<proteinExistence type="inferred from homology"/>
<dbReference type="FunFam" id="1.20.1270.60:FF:000022">
    <property type="entry name" value="Sorting nexin 3 protein"/>
    <property type="match status" value="1"/>
</dbReference>
<dbReference type="InterPro" id="IPR015404">
    <property type="entry name" value="Vps5_C"/>
</dbReference>
<feature type="domain" description="Ig-like" evidence="26">
    <location>
        <begin position="1073"/>
        <end position="1153"/>
    </location>
</feature>
<evidence type="ECO:0000256" key="4">
    <source>
        <dbReference type="ARBA" id="ARBA00006692"/>
    </source>
</evidence>
<dbReference type="GO" id="GO:0004674">
    <property type="term" value="F:protein serine/threonine kinase activity"/>
    <property type="evidence" value="ECO:0007669"/>
    <property type="project" value="UniProtKB-KW"/>
</dbReference>
<evidence type="ECO:0000256" key="19">
    <source>
        <dbReference type="ARBA" id="ARBA00023319"/>
    </source>
</evidence>
<dbReference type="InterPro" id="IPR003599">
    <property type="entry name" value="Ig_sub"/>
</dbReference>